<evidence type="ECO:0000313" key="2">
    <source>
        <dbReference type="EMBL" id="DAE25192.1"/>
    </source>
</evidence>
<dbReference type="EMBL" id="BK015795">
    <property type="protein sequence ID" value="DAE25192.1"/>
    <property type="molecule type" value="Genomic_DNA"/>
</dbReference>
<dbReference type="NCBIfam" id="TIGR02543">
    <property type="entry name" value="List_Bact_rpt"/>
    <property type="match status" value="2"/>
</dbReference>
<name>A0A8S5R1G9_9CAUD</name>
<dbReference type="Gene3D" id="2.60.40.4270">
    <property type="entry name" value="Listeria-Bacteroides repeat domain"/>
    <property type="match status" value="2"/>
</dbReference>
<sequence length="740" mass="80331">MQSLAWGFDISSAITATANIGGSRKIASGDFYSDTGATVSTAYLTHSRVYKKETTSFNVDTWGKIENVSGYQSGTSTVNVLIHIPALKSYSITYNANGGTSAPAKQIKYYGIDLTLSSQKPSRNGYAFLGWSTSSTGDVAYNPGAKYSSNAPLTLYAKWSANSYTIKYNANGGTGAPGNQTKYHGTDLTLSTVKPTRANYNFVGWSDIASATTAKFSPGDKYTSNSGITLYAVWSLAYSYPRITNYNVWRCDEDGNIADDGVYSKVSFEWATDKDVTSVTIAYLDATDSIESTGTSGTVEKVIGGSFDIESTYKITITVSDSVGSSSVSANLHPINYILDFMPNGSIGFGLPASDDEYGPRANFGIPVTISSCVRGIEGHNNYGDTWQWKLLAKSNKEFNSSKCYGNIHLLGSAGKYVNCQYPVDITVPCRMGTENSEEVNVSGIGINCDPFILKDNLRIVVTIDADKKVNVWLVVCKFSTFNLIVMGLDVEIINSDFIVTSSTPNGHKAYFNTGNANNFTSVMGISSSLNYNFGYWGMLCPGWNNTDYIRSPVNGFIPYQSDSTNGYSSLGTSGWPFKNVYTKSATIKKTYIDYISANNTYNDDKRIKFYWGSGTTNPSGFGGSVCAELWSGTLSANASITVKNLYLYNIFIVYLKDVTTPLFCFRQTTTSNVSDISGGGISPHASNYNEIYKTNSAGACLMRSTAYNKLTLRNAYVVQQNQNGNLIEARAVVRIVGVI</sequence>
<comment type="subcellular location">
    <subcellularLocation>
        <location evidence="1">Cell envelope</location>
    </subcellularLocation>
</comment>
<dbReference type="InterPro" id="IPR042229">
    <property type="entry name" value="Listeria/Bacterioides_rpt_sf"/>
</dbReference>
<protein>
    <submittedName>
        <fullName evidence="2">Tail protein</fullName>
    </submittedName>
</protein>
<dbReference type="InterPro" id="IPR013378">
    <property type="entry name" value="InlB-like_B-rpt"/>
</dbReference>
<proteinExistence type="predicted"/>
<dbReference type="Pfam" id="PF09479">
    <property type="entry name" value="Flg_new"/>
    <property type="match status" value="2"/>
</dbReference>
<organism evidence="2">
    <name type="scientific">Siphoviridae sp. ctWWc42</name>
    <dbReference type="NCBI Taxonomy" id="2826361"/>
    <lineage>
        <taxon>Viruses</taxon>
        <taxon>Duplodnaviria</taxon>
        <taxon>Heunggongvirae</taxon>
        <taxon>Uroviricota</taxon>
        <taxon>Caudoviricetes</taxon>
    </lineage>
</organism>
<accession>A0A8S5R1G9</accession>
<evidence type="ECO:0000256" key="1">
    <source>
        <dbReference type="ARBA" id="ARBA00004196"/>
    </source>
</evidence>
<reference evidence="2" key="1">
    <citation type="journal article" date="2021" name="Proc. Natl. Acad. Sci. U.S.A.">
        <title>A Catalog of Tens of Thousands of Viruses from Human Metagenomes Reveals Hidden Associations with Chronic Diseases.</title>
        <authorList>
            <person name="Tisza M.J."/>
            <person name="Buck C.B."/>
        </authorList>
    </citation>
    <scope>NUCLEOTIDE SEQUENCE</scope>
    <source>
        <strain evidence="2">CtWWc42</strain>
    </source>
</reference>